<dbReference type="Pfam" id="PF25952">
    <property type="entry name" value="DUF7990"/>
    <property type="match status" value="1"/>
</dbReference>
<sequence length="102" mass="11790">MSTAGEKFRIGSHGRTLKEKLRDLLFGMFYYGIHQQIVHTAQKYRDIVYVLIMGEALGMPILGNYYTLRLIPYIVGDFIKIKELIAREVDVIELLHEGHSVH</sequence>
<dbReference type="EMBL" id="DQVM01000085">
    <property type="protein sequence ID" value="HIQ29795.1"/>
    <property type="molecule type" value="Genomic_DNA"/>
</dbReference>
<accession>A0A833ECH1</accession>
<name>A0A833ECH1_CALS0</name>
<proteinExistence type="predicted"/>
<organism evidence="1 2">
    <name type="scientific">Caldiarchaeum subterraneum</name>
    <dbReference type="NCBI Taxonomy" id="311458"/>
    <lineage>
        <taxon>Archaea</taxon>
        <taxon>Nitrososphaerota</taxon>
        <taxon>Candidatus Caldarchaeales</taxon>
        <taxon>Candidatus Caldarchaeaceae</taxon>
        <taxon>Candidatus Caldarchaeum</taxon>
    </lineage>
</organism>
<evidence type="ECO:0000313" key="1">
    <source>
        <dbReference type="EMBL" id="HIQ29795.1"/>
    </source>
</evidence>
<gene>
    <name evidence="1" type="ORF">EYH45_04440</name>
</gene>
<reference evidence="1" key="1">
    <citation type="journal article" date="2020" name="ISME J.">
        <title>Gammaproteobacteria mediating utilization of methyl-, sulfur- and petroleum organic compounds in deep ocean hydrothermal plumes.</title>
        <authorList>
            <person name="Zhou Z."/>
            <person name="Liu Y."/>
            <person name="Pan J."/>
            <person name="Cron B.R."/>
            <person name="Toner B.M."/>
            <person name="Anantharaman K."/>
            <person name="Breier J.A."/>
            <person name="Dick G.J."/>
            <person name="Li M."/>
        </authorList>
    </citation>
    <scope>NUCLEOTIDE SEQUENCE</scope>
    <source>
        <strain evidence="1">SZUA-1515</strain>
    </source>
</reference>
<dbReference type="Proteomes" id="UP000608579">
    <property type="component" value="Unassembled WGS sequence"/>
</dbReference>
<dbReference type="AlphaFoldDB" id="A0A833ECH1"/>
<dbReference type="InterPro" id="IPR058303">
    <property type="entry name" value="DUF7990"/>
</dbReference>
<protein>
    <submittedName>
        <fullName evidence="1">Uncharacterized protein</fullName>
    </submittedName>
</protein>
<evidence type="ECO:0000313" key="2">
    <source>
        <dbReference type="Proteomes" id="UP000608579"/>
    </source>
</evidence>
<comment type="caution">
    <text evidence="1">The sequence shown here is derived from an EMBL/GenBank/DDBJ whole genome shotgun (WGS) entry which is preliminary data.</text>
</comment>